<dbReference type="RefSeq" id="WP_050375138.1">
    <property type="nucleotide sequence ID" value="NZ_KQ257834.1"/>
</dbReference>
<reference evidence="6" key="1">
    <citation type="submission" date="2014-07" db="EMBL/GenBank/DDBJ databases">
        <title>Genome sequencing of plant-pathogenic Streptomyces species.</title>
        <authorList>
            <person name="Harrison J."/>
            <person name="Sapp M."/>
            <person name="Thwaites R."/>
            <person name="Studholme D.J."/>
        </authorList>
    </citation>
    <scope>NUCLEOTIDE SEQUENCE [LARGE SCALE GENOMIC DNA]</scope>
    <source>
        <strain evidence="6">NCPPB 4445</strain>
    </source>
</reference>
<dbReference type="PROSITE" id="PS50932">
    <property type="entry name" value="HTH_LACI_2"/>
    <property type="match status" value="1"/>
</dbReference>
<dbReference type="AlphaFoldDB" id="A0A0L0JHS9"/>
<dbReference type="PANTHER" id="PTHR30146">
    <property type="entry name" value="LACI-RELATED TRANSCRIPTIONAL REPRESSOR"/>
    <property type="match status" value="1"/>
</dbReference>
<protein>
    <submittedName>
        <fullName evidence="5">LacI family transcriptional regulator</fullName>
    </submittedName>
</protein>
<evidence type="ECO:0000313" key="6">
    <source>
        <dbReference type="Proteomes" id="UP000037151"/>
    </source>
</evidence>
<dbReference type="SUPFAM" id="SSF47413">
    <property type="entry name" value="lambda repressor-like DNA-binding domains"/>
    <property type="match status" value="1"/>
</dbReference>
<dbReference type="InterPro" id="IPR046335">
    <property type="entry name" value="LacI/GalR-like_sensor"/>
</dbReference>
<proteinExistence type="predicted"/>
<dbReference type="PATRIC" id="fig|42234.21.peg.8451"/>
<accession>A0A0L0JHS9</accession>
<dbReference type="Gene3D" id="1.10.260.40">
    <property type="entry name" value="lambda repressor-like DNA-binding domains"/>
    <property type="match status" value="1"/>
</dbReference>
<dbReference type="OrthoDB" id="3227375at2"/>
<gene>
    <name evidence="5" type="ORF">IQ63_41140</name>
</gene>
<evidence type="ECO:0000256" key="1">
    <source>
        <dbReference type="ARBA" id="ARBA00023015"/>
    </source>
</evidence>
<sequence>MRPNARRTTLADIAQAAGVSVATVSKVVNGRGDVAPHTRSRVQELLRQHDYLAPVFRHTEVVESPTVEVQFQGGLKAYVAETLEGIIDSAAAAGASVVISKASHAPHWARDLVSAGRSAVIAVTSVYTTAHLNELARFGLPLVVLDPLHLPDSRVHSVGSTNFGGGLAATRHLLSLGHRRIAYIGGPAMAVCNQARVHGYRAAMEAEGVRVPDAYVRPGEFTYEAGLLGATALLGLQEPPTAIFAGNDEIAIGVIEAARTRGLRVPEDLSVVGFDDTSVARMASPPLTTVRQPLREMGGAALRTVLRLAGGEKVESHHIELATELVVRASTGPPREENSARR</sequence>
<evidence type="ECO:0000313" key="5">
    <source>
        <dbReference type="EMBL" id="KND25236.1"/>
    </source>
</evidence>
<dbReference type="SUPFAM" id="SSF53822">
    <property type="entry name" value="Periplasmic binding protein-like I"/>
    <property type="match status" value="1"/>
</dbReference>
<dbReference type="PRINTS" id="PR00036">
    <property type="entry name" value="HTHLACI"/>
</dbReference>
<dbReference type="CDD" id="cd01392">
    <property type="entry name" value="HTH_LacI"/>
    <property type="match status" value="1"/>
</dbReference>
<feature type="domain" description="HTH lacI-type" evidence="4">
    <location>
        <begin position="8"/>
        <end position="51"/>
    </location>
</feature>
<keyword evidence="1" id="KW-0805">Transcription regulation</keyword>
<dbReference type="PANTHER" id="PTHR30146:SF153">
    <property type="entry name" value="LACTOSE OPERON REPRESSOR"/>
    <property type="match status" value="1"/>
</dbReference>
<evidence type="ECO:0000256" key="3">
    <source>
        <dbReference type="ARBA" id="ARBA00023163"/>
    </source>
</evidence>
<evidence type="ECO:0000256" key="2">
    <source>
        <dbReference type="ARBA" id="ARBA00023125"/>
    </source>
</evidence>
<dbReference type="Gene3D" id="3.40.50.2300">
    <property type="match status" value="2"/>
</dbReference>
<dbReference type="InterPro" id="IPR000843">
    <property type="entry name" value="HTH_LacI"/>
</dbReference>
<dbReference type="Pfam" id="PF00356">
    <property type="entry name" value="LacI"/>
    <property type="match status" value="1"/>
</dbReference>
<name>A0A0L0JHS9_9ACTN</name>
<keyword evidence="2" id="KW-0238">DNA-binding</keyword>
<dbReference type="EMBL" id="JPPY01000229">
    <property type="protein sequence ID" value="KND25236.1"/>
    <property type="molecule type" value="Genomic_DNA"/>
</dbReference>
<dbReference type="GO" id="GO:0000976">
    <property type="term" value="F:transcription cis-regulatory region binding"/>
    <property type="evidence" value="ECO:0007669"/>
    <property type="project" value="TreeGrafter"/>
</dbReference>
<dbReference type="PROSITE" id="PS00356">
    <property type="entry name" value="HTH_LACI_1"/>
    <property type="match status" value="1"/>
</dbReference>
<organism evidence="5 6">
    <name type="scientific">Streptomyces acidiscabies</name>
    <dbReference type="NCBI Taxonomy" id="42234"/>
    <lineage>
        <taxon>Bacteria</taxon>
        <taxon>Bacillati</taxon>
        <taxon>Actinomycetota</taxon>
        <taxon>Actinomycetes</taxon>
        <taxon>Kitasatosporales</taxon>
        <taxon>Streptomycetaceae</taxon>
        <taxon>Streptomyces</taxon>
    </lineage>
</organism>
<dbReference type="InterPro" id="IPR010982">
    <property type="entry name" value="Lambda_DNA-bd_dom_sf"/>
</dbReference>
<keyword evidence="3" id="KW-0804">Transcription</keyword>
<dbReference type="GO" id="GO:0003700">
    <property type="term" value="F:DNA-binding transcription factor activity"/>
    <property type="evidence" value="ECO:0007669"/>
    <property type="project" value="TreeGrafter"/>
</dbReference>
<dbReference type="SMART" id="SM00354">
    <property type="entry name" value="HTH_LACI"/>
    <property type="match status" value="1"/>
</dbReference>
<dbReference type="Proteomes" id="UP000037151">
    <property type="component" value="Unassembled WGS sequence"/>
</dbReference>
<dbReference type="InterPro" id="IPR028082">
    <property type="entry name" value="Peripla_BP_I"/>
</dbReference>
<comment type="caution">
    <text evidence="5">The sequence shown here is derived from an EMBL/GenBank/DDBJ whole genome shotgun (WGS) entry which is preliminary data.</text>
</comment>
<evidence type="ECO:0000259" key="4">
    <source>
        <dbReference type="PROSITE" id="PS50932"/>
    </source>
</evidence>
<dbReference type="Pfam" id="PF13377">
    <property type="entry name" value="Peripla_BP_3"/>
    <property type="match status" value="1"/>
</dbReference>